<keyword evidence="2" id="KW-0472">Membrane</keyword>
<sequence length="604" mass="66355">MMKHHVCIAVGINQYQYLQPLNYAQKDAEAIYKFWVDDAGFPQDKSLLITDNSPQVSRMSTYPSQENILDWVESFCKEQLSHEDVLWFFFSGYGFSKEGQDYLLPIDGNPAQLETTGIPIQKLFDNLKAAPTDKILVLLDINRSQGSHAGESVGTQTVELARQLQIPTILSCQPDELSRETSALRQGFFTSALLEGLKAGETSTLDQLIQFLEVRLPELTEQHIRPKQNPVCAVYPANKRLQALLPENRQVASVSSSNGMREMNMATVEPYQNGNVPVSEDPLKVSTSLNRGNGDLGTQTNEPAPKEDLSSNSATSVPQTNPESPAHSTEDTMTDSSFLQRLILWSGATALVLLLGVFLTNKPIFIGQKTAKSSIETATVVPASKPTSAPVTTETAPPPQTPPTADQLLIQSKLLLKDTSASGFSRAIFVARQIPDGDQKFKEAQADIEQWSQTILDIAEGRAQSQNLQGAVDALKLLPDANPAIYKQGQQQLEQWNAQLDLLNNNQGILSQAKALIKPDQASSYSNAIAQAEQIPADQPGYSEAQKLINQWGNEIWEIAQSRAQKKQYTNAIEAAELVPQNASAYPAAQKAIPDWKTKAKQKK</sequence>
<dbReference type="Pfam" id="PF00656">
    <property type="entry name" value="Peptidase_C14"/>
    <property type="match status" value="1"/>
</dbReference>
<accession>A0A7Z9BNR5</accession>
<gene>
    <name evidence="4" type="ORF">PL8927_610072</name>
</gene>
<proteinExistence type="predicted"/>
<dbReference type="AlphaFoldDB" id="A0A7Z9BNR5"/>
<comment type="caution">
    <text evidence="4">The sequence shown here is derived from an EMBL/GenBank/DDBJ whole genome shotgun (WGS) entry which is preliminary data.</text>
</comment>
<dbReference type="Gene3D" id="3.40.50.1460">
    <property type="match status" value="1"/>
</dbReference>
<dbReference type="InterPro" id="IPR029030">
    <property type="entry name" value="Caspase-like_dom_sf"/>
</dbReference>
<dbReference type="SUPFAM" id="SSF52129">
    <property type="entry name" value="Caspase-like"/>
    <property type="match status" value="1"/>
</dbReference>
<keyword evidence="2" id="KW-1133">Transmembrane helix</keyword>
<evidence type="ECO:0000259" key="3">
    <source>
        <dbReference type="Pfam" id="PF00656"/>
    </source>
</evidence>
<feature type="domain" description="Peptidase C14 caspase" evidence="3">
    <location>
        <begin position="5"/>
        <end position="233"/>
    </location>
</feature>
<feature type="compositionally biased region" description="Polar residues" evidence="1">
    <location>
        <begin position="285"/>
        <end position="302"/>
    </location>
</feature>
<protein>
    <submittedName>
        <fullName evidence="4">Peptidase C14, caspase catalytic subunit p20</fullName>
    </submittedName>
</protein>
<dbReference type="GO" id="GO:0006508">
    <property type="term" value="P:proteolysis"/>
    <property type="evidence" value="ECO:0007669"/>
    <property type="project" value="InterPro"/>
</dbReference>
<evidence type="ECO:0000313" key="5">
    <source>
        <dbReference type="Proteomes" id="UP000184550"/>
    </source>
</evidence>
<name>A0A7Z9BNR5_9CYAN</name>
<evidence type="ECO:0000256" key="1">
    <source>
        <dbReference type="SAM" id="MobiDB-lite"/>
    </source>
</evidence>
<feature type="region of interest" description="Disordered" evidence="1">
    <location>
        <begin position="384"/>
        <end position="404"/>
    </location>
</feature>
<evidence type="ECO:0000256" key="2">
    <source>
        <dbReference type="SAM" id="Phobius"/>
    </source>
</evidence>
<keyword evidence="2" id="KW-0812">Transmembrane</keyword>
<organism evidence="4 5">
    <name type="scientific">Planktothrix serta PCC 8927</name>
    <dbReference type="NCBI Taxonomy" id="671068"/>
    <lineage>
        <taxon>Bacteria</taxon>
        <taxon>Bacillati</taxon>
        <taxon>Cyanobacteriota</taxon>
        <taxon>Cyanophyceae</taxon>
        <taxon>Oscillatoriophycideae</taxon>
        <taxon>Oscillatoriales</taxon>
        <taxon>Microcoleaceae</taxon>
        <taxon>Planktothrix</taxon>
    </lineage>
</organism>
<evidence type="ECO:0000313" key="4">
    <source>
        <dbReference type="EMBL" id="VXD18938.1"/>
    </source>
</evidence>
<feature type="region of interest" description="Disordered" evidence="1">
    <location>
        <begin position="271"/>
        <end position="332"/>
    </location>
</feature>
<feature type="transmembrane region" description="Helical" evidence="2">
    <location>
        <begin position="342"/>
        <end position="360"/>
    </location>
</feature>
<feature type="compositionally biased region" description="Low complexity" evidence="1">
    <location>
        <begin position="386"/>
        <end position="395"/>
    </location>
</feature>
<feature type="compositionally biased region" description="Polar residues" evidence="1">
    <location>
        <begin position="310"/>
        <end position="327"/>
    </location>
</feature>
<dbReference type="EMBL" id="CZCU02000137">
    <property type="protein sequence ID" value="VXD18938.1"/>
    <property type="molecule type" value="Genomic_DNA"/>
</dbReference>
<dbReference type="InterPro" id="IPR011600">
    <property type="entry name" value="Pept_C14_caspase"/>
</dbReference>
<keyword evidence="5" id="KW-1185">Reference proteome</keyword>
<reference evidence="4" key="1">
    <citation type="submission" date="2019-10" db="EMBL/GenBank/DDBJ databases">
        <authorList>
            <consortium name="Genoscope - CEA"/>
            <person name="William W."/>
        </authorList>
    </citation>
    <scope>NUCLEOTIDE SEQUENCE [LARGE SCALE GENOMIC DNA]</scope>
    <source>
        <strain evidence="4">BBR_PRJEB10992</strain>
    </source>
</reference>
<dbReference type="GO" id="GO:0004197">
    <property type="term" value="F:cysteine-type endopeptidase activity"/>
    <property type="evidence" value="ECO:0007669"/>
    <property type="project" value="InterPro"/>
</dbReference>
<dbReference type="Proteomes" id="UP000184550">
    <property type="component" value="Unassembled WGS sequence"/>
</dbReference>